<keyword evidence="5 6" id="KW-0472">Membrane</keyword>
<name>A0ABP8XRU1_9ACTN</name>
<feature type="transmembrane region" description="Helical" evidence="6">
    <location>
        <begin position="38"/>
        <end position="62"/>
    </location>
</feature>
<keyword evidence="3 6" id="KW-0812">Transmembrane</keyword>
<feature type="domain" description="Phage shock protein PspC N-terminal" evidence="7">
    <location>
        <begin position="7"/>
        <end position="65"/>
    </location>
</feature>
<evidence type="ECO:0000256" key="1">
    <source>
        <dbReference type="ARBA" id="ARBA00004162"/>
    </source>
</evidence>
<sequence length="65" mass="6950">MNAITSKRLTRRRDDRMVGGVSSGIADYLGLDPTLVRLLVVVATIFTGGTAALAYIAAWILMPEA</sequence>
<dbReference type="PANTHER" id="PTHR33885:SF3">
    <property type="entry name" value="PHAGE SHOCK PROTEIN C"/>
    <property type="match status" value="1"/>
</dbReference>
<dbReference type="Pfam" id="PF04024">
    <property type="entry name" value="PspC"/>
    <property type="match status" value="1"/>
</dbReference>
<gene>
    <name evidence="8" type="ORF">GCM10023349_34540</name>
</gene>
<dbReference type="EMBL" id="BAABKM010000002">
    <property type="protein sequence ID" value="GAA4712544.1"/>
    <property type="molecule type" value="Genomic_DNA"/>
</dbReference>
<dbReference type="InterPro" id="IPR052027">
    <property type="entry name" value="PspC"/>
</dbReference>
<keyword evidence="9" id="KW-1185">Reference proteome</keyword>
<evidence type="ECO:0000256" key="6">
    <source>
        <dbReference type="SAM" id="Phobius"/>
    </source>
</evidence>
<evidence type="ECO:0000256" key="4">
    <source>
        <dbReference type="ARBA" id="ARBA00022989"/>
    </source>
</evidence>
<dbReference type="Proteomes" id="UP001499974">
    <property type="component" value="Unassembled WGS sequence"/>
</dbReference>
<accession>A0ABP8XRU1</accession>
<protein>
    <submittedName>
        <fullName evidence="8">PspC domain-containing protein</fullName>
    </submittedName>
</protein>
<evidence type="ECO:0000313" key="8">
    <source>
        <dbReference type="EMBL" id="GAA4712544.1"/>
    </source>
</evidence>
<keyword evidence="2" id="KW-1003">Cell membrane</keyword>
<keyword evidence="4 6" id="KW-1133">Transmembrane helix</keyword>
<comment type="subcellular location">
    <subcellularLocation>
        <location evidence="1">Cell membrane</location>
        <topology evidence="1">Single-pass membrane protein</topology>
    </subcellularLocation>
</comment>
<dbReference type="PANTHER" id="PTHR33885">
    <property type="entry name" value="PHAGE SHOCK PROTEIN C"/>
    <property type="match status" value="1"/>
</dbReference>
<organism evidence="8 9">
    <name type="scientific">Nocardioides conyzicola</name>
    <dbReference type="NCBI Taxonomy" id="1651781"/>
    <lineage>
        <taxon>Bacteria</taxon>
        <taxon>Bacillati</taxon>
        <taxon>Actinomycetota</taxon>
        <taxon>Actinomycetes</taxon>
        <taxon>Propionibacteriales</taxon>
        <taxon>Nocardioidaceae</taxon>
        <taxon>Nocardioides</taxon>
    </lineage>
</organism>
<comment type="caution">
    <text evidence="8">The sequence shown here is derived from an EMBL/GenBank/DDBJ whole genome shotgun (WGS) entry which is preliminary data.</text>
</comment>
<evidence type="ECO:0000313" key="9">
    <source>
        <dbReference type="Proteomes" id="UP001499974"/>
    </source>
</evidence>
<dbReference type="InterPro" id="IPR007168">
    <property type="entry name" value="Phageshock_PspC_N"/>
</dbReference>
<reference evidence="9" key="1">
    <citation type="journal article" date="2019" name="Int. J. Syst. Evol. Microbiol.">
        <title>The Global Catalogue of Microorganisms (GCM) 10K type strain sequencing project: providing services to taxonomists for standard genome sequencing and annotation.</title>
        <authorList>
            <consortium name="The Broad Institute Genomics Platform"/>
            <consortium name="The Broad Institute Genome Sequencing Center for Infectious Disease"/>
            <person name="Wu L."/>
            <person name="Ma J."/>
        </authorList>
    </citation>
    <scope>NUCLEOTIDE SEQUENCE [LARGE SCALE GENOMIC DNA]</scope>
    <source>
        <strain evidence="9">JCM 18531</strain>
    </source>
</reference>
<evidence type="ECO:0000256" key="2">
    <source>
        <dbReference type="ARBA" id="ARBA00022475"/>
    </source>
</evidence>
<evidence type="ECO:0000256" key="5">
    <source>
        <dbReference type="ARBA" id="ARBA00023136"/>
    </source>
</evidence>
<evidence type="ECO:0000256" key="3">
    <source>
        <dbReference type="ARBA" id="ARBA00022692"/>
    </source>
</evidence>
<proteinExistence type="predicted"/>
<evidence type="ECO:0000259" key="7">
    <source>
        <dbReference type="Pfam" id="PF04024"/>
    </source>
</evidence>
<dbReference type="RefSeq" id="WP_345522650.1">
    <property type="nucleotide sequence ID" value="NZ_BAABKM010000002.1"/>
</dbReference>